<dbReference type="Proteomes" id="UP000789845">
    <property type="component" value="Unassembled WGS sequence"/>
</dbReference>
<proteinExistence type="inferred from homology"/>
<dbReference type="Gene3D" id="3.40.50.720">
    <property type="entry name" value="NAD(P)-binding Rossmann-like Domain"/>
    <property type="match status" value="1"/>
</dbReference>
<dbReference type="Pfam" id="PF00106">
    <property type="entry name" value="adh_short"/>
    <property type="match status" value="1"/>
</dbReference>
<dbReference type="PANTHER" id="PTHR44196:SF1">
    <property type="entry name" value="DEHYDROGENASE_REDUCTASE SDR FAMILY MEMBER 7B"/>
    <property type="match status" value="1"/>
</dbReference>
<comment type="caution">
    <text evidence="4">The sequence shown here is derived from an EMBL/GenBank/DDBJ whole genome shotgun (WGS) entry which is preliminary data.</text>
</comment>
<dbReference type="AlphaFoldDB" id="A0A9C7GCI5"/>
<comment type="similarity">
    <text evidence="1 3">Belongs to the short-chain dehydrogenases/reductases (SDR) family.</text>
</comment>
<dbReference type="GO" id="GO:0016491">
    <property type="term" value="F:oxidoreductase activity"/>
    <property type="evidence" value="ECO:0007669"/>
    <property type="project" value="UniProtKB-KW"/>
</dbReference>
<dbReference type="InterPro" id="IPR036291">
    <property type="entry name" value="NAD(P)-bd_dom_sf"/>
</dbReference>
<name>A0A9C7GCI5_9BACI</name>
<dbReference type="PRINTS" id="PR00081">
    <property type="entry name" value="GDHRDH"/>
</dbReference>
<evidence type="ECO:0000256" key="3">
    <source>
        <dbReference type="RuleBase" id="RU000363"/>
    </source>
</evidence>
<organism evidence="4 5">
    <name type="scientific">Pseudoneobacillus rhizosphaerae</name>
    <dbReference type="NCBI Taxonomy" id="2880968"/>
    <lineage>
        <taxon>Bacteria</taxon>
        <taxon>Bacillati</taxon>
        <taxon>Bacillota</taxon>
        <taxon>Bacilli</taxon>
        <taxon>Bacillales</taxon>
        <taxon>Bacillaceae</taxon>
        <taxon>Pseudoneobacillus</taxon>
    </lineage>
</organism>
<dbReference type="RefSeq" id="WP_230498178.1">
    <property type="nucleotide sequence ID" value="NZ_CAKJTG010000026.1"/>
</dbReference>
<dbReference type="PRINTS" id="PR00080">
    <property type="entry name" value="SDRFAMILY"/>
</dbReference>
<evidence type="ECO:0000313" key="5">
    <source>
        <dbReference type="Proteomes" id="UP000789845"/>
    </source>
</evidence>
<dbReference type="SUPFAM" id="SSF51735">
    <property type="entry name" value="NAD(P)-binding Rossmann-fold domains"/>
    <property type="match status" value="1"/>
</dbReference>
<dbReference type="GO" id="GO:0016020">
    <property type="term" value="C:membrane"/>
    <property type="evidence" value="ECO:0007669"/>
    <property type="project" value="TreeGrafter"/>
</dbReference>
<protein>
    <submittedName>
        <fullName evidence="4">Fatty acyl-CoA reductase</fullName>
        <ecNumber evidence="4">1.2.1.-</ecNumber>
    </submittedName>
</protein>
<dbReference type="EMBL" id="CAKJTG010000026">
    <property type="protein sequence ID" value="CAG9609949.1"/>
    <property type="molecule type" value="Genomic_DNA"/>
</dbReference>
<keyword evidence="5" id="KW-1185">Reference proteome</keyword>
<dbReference type="PANTHER" id="PTHR44196">
    <property type="entry name" value="DEHYDROGENASE/REDUCTASE SDR FAMILY MEMBER 7B"/>
    <property type="match status" value="1"/>
</dbReference>
<dbReference type="InterPro" id="IPR002347">
    <property type="entry name" value="SDR_fam"/>
</dbReference>
<sequence length="276" mass="31269">MQRYNFMESCLFLPTYLNKKKLENQLVGKSVLITGASSGIGEQLAYQLADIHCHLILVARRGERLLEIKNKIAFKAAKVSTFQADLRNEEELKGFLSFLHELPNGLDIVVSNAGLSIRRSIFESLDRYHDFTRTMAINYFAPVHILLSILPLLSKNHGQIINISTVNALLAPVPYFAAYQASKSAFDVWLRSVSPELKAKGISTTTIYLPLVKTPMIQPTTVYRTMPAMTPSHVAKIICKSMYTQKKKYQPWWLIFGQLASIFFRNFGDFSNKEGK</sequence>
<evidence type="ECO:0000256" key="2">
    <source>
        <dbReference type="ARBA" id="ARBA00023002"/>
    </source>
</evidence>
<evidence type="ECO:0000313" key="4">
    <source>
        <dbReference type="EMBL" id="CAG9609949.1"/>
    </source>
</evidence>
<keyword evidence="2 4" id="KW-0560">Oxidoreductase</keyword>
<gene>
    <name evidence="4" type="primary">acr1</name>
    <name evidence="4" type="ORF">NEOCIP111885_03692</name>
</gene>
<accession>A0A9C7GCI5</accession>
<evidence type="ECO:0000256" key="1">
    <source>
        <dbReference type="ARBA" id="ARBA00006484"/>
    </source>
</evidence>
<dbReference type="EC" id="1.2.1.-" evidence="4"/>
<reference evidence="4" key="1">
    <citation type="submission" date="2021-10" db="EMBL/GenBank/DDBJ databases">
        <authorList>
            <person name="Criscuolo A."/>
        </authorList>
    </citation>
    <scope>NUCLEOTIDE SEQUENCE</scope>
    <source>
        <strain evidence="4">CIP111885</strain>
    </source>
</reference>